<dbReference type="InterPro" id="IPR027417">
    <property type="entry name" value="P-loop_NTPase"/>
</dbReference>
<organism evidence="4 5">
    <name type="scientific">Halorubellus litoreus</name>
    <dbReference type="NCBI Taxonomy" id="755308"/>
    <lineage>
        <taxon>Archaea</taxon>
        <taxon>Methanobacteriati</taxon>
        <taxon>Methanobacteriota</taxon>
        <taxon>Stenosarchaea group</taxon>
        <taxon>Halobacteria</taxon>
        <taxon>Halobacteriales</taxon>
        <taxon>Halorubellaceae</taxon>
        <taxon>Halorubellus</taxon>
    </lineage>
</organism>
<accession>A0ABD5VK82</accession>
<dbReference type="RefSeq" id="WP_336351781.1">
    <property type="nucleotide sequence ID" value="NZ_JAZAQL010000004.1"/>
</dbReference>
<feature type="region of interest" description="Disordered" evidence="2">
    <location>
        <begin position="81"/>
        <end position="108"/>
    </location>
</feature>
<dbReference type="Pfam" id="PF00004">
    <property type="entry name" value="AAA"/>
    <property type="match status" value="1"/>
</dbReference>
<evidence type="ECO:0000313" key="5">
    <source>
        <dbReference type="Proteomes" id="UP001596395"/>
    </source>
</evidence>
<dbReference type="InterPro" id="IPR003960">
    <property type="entry name" value="ATPase_AAA_CS"/>
</dbReference>
<dbReference type="SMART" id="SM00382">
    <property type="entry name" value="AAA"/>
    <property type="match status" value="1"/>
</dbReference>
<dbReference type="InterPro" id="IPR003593">
    <property type="entry name" value="AAA+_ATPase"/>
</dbReference>
<feature type="domain" description="AAA+ ATPase" evidence="3">
    <location>
        <begin position="156"/>
        <end position="292"/>
    </location>
</feature>
<dbReference type="Gene3D" id="1.10.8.60">
    <property type="match status" value="1"/>
</dbReference>
<dbReference type="PROSITE" id="PS00674">
    <property type="entry name" value="AAA"/>
    <property type="match status" value="1"/>
</dbReference>
<comment type="similarity">
    <text evidence="1">Belongs to the AAA ATPase family.</text>
</comment>
<evidence type="ECO:0000313" key="4">
    <source>
        <dbReference type="EMBL" id="MFC6954838.1"/>
    </source>
</evidence>
<reference evidence="4 5" key="1">
    <citation type="journal article" date="2019" name="Int. J. Syst. Evol. Microbiol.">
        <title>The Global Catalogue of Microorganisms (GCM) 10K type strain sequencing project: providing services to taxonomists for standard genome sequencing and annotation.</title>
        <authorList>
            <consortium name="The Broad Institute Genomics Platform"/>
            <consortium name="The Broad Institute Genome Sequencing Center for Infectious Disease"/>
            <person name="Wu L."/>
            <person name="Ma J."/>
        </authorList>
    </citation>
    <scope>NUCLEOTIDE SEQUENCE [LARGE SCALE GENOMIC DNA]</scope>
    <source>
        <strain evidence="4 5">GX26</strain>
    </source>
</reference>
<dbReference type="Gene3D" id="3.40.50.300">
    <property type="entry name" value="P-loop containing nucleotide triphosphate hydrolases"/>
    <property type="match status" value="1"/>
</dbReference>
<evidence type="ECO:0000256" key="2">
    <source>
        <dbReference type="SAM" id="MobiDB-lite"/>
    </source>
</evidence>
<sequence length="424" mass="46219">MTHDAYRIEILREQYEDSFESAQEHRREGRKQAAARAYVDAAETLAKLDEATDSDRAHQVERLERAAEILERGEDLEDHFKRNQEPAGDGPSGGVDGPPPGAGGEGDEEMRAQMESFIAETSTTWQDIGGLDDVQHDLKRAVALGSVANKPDAVSATERILMFGPPGTGKTLLASAVAGSLDATFFKVELGNLLSKWYGESSKQISALFETAAELSPSVVFLDEVDSLAQSRDGDMNETSRRVLDTLLAELDGVDKESDDFVLTLAATNTPWHLDSAIRSRFPKRIHVPLPGVDAATEIIRIHTVHGGVDFDGHPSAFVDDPQQAHGADSPERAIAQRCVADGYTGRDMEALCSAAVNNMVTRHNPNLARLVDDSVKRLRSHTLDVGAILPQDVTHAFATTSPSLPEEDVARFYDWNDEYGSQT</sequence>
<dbReference type="InterPro" id="IPR050304">
    <property type="entry name" value="MT-severing_AAA_ATPase"/>
</dbReference>
<dbReference type="SUPFAM" id="SSF52540">
    <property type="entry name" value="P-loop containing nucleoside triphosphate hydrolases"/>
    <property type="match status" value="1"/>
</dbReference>
<comment type="caution">
    <text evidence="4">The sequence shown here is derived from an EMBL/GenBank/DDBJ whole genome shotgun (WGS) entry which is preliminary data.</text>
</comment>
<gene>
    <name evidence="4" type="ORF">ACFQGB_18375</name>
</gene>
<dbReference type="PANTHER" id="PTHR23074">
    <property type="entry name" value="AAA DOMAIN-CONTAINING"/>
    <property type="match status" value="1"/>
</dbReference>
<keyword evidence="5" id="KW-1185">Reference proteome</keyword>
<dbReference type="EMBL" id="JBHSXN010000004">
    <property type="protein sequence ID" value="MFC6954838.1"/>
    <property type="molecule type" value="Genomic_DNA"/>
</dbReference>
<proteinExistence type="inferred from homology"/>
<keyword evidence="1" id="KW-0547">Nucleotide-binding</keyword>
<dbReference type="Proteomes" id="UP001596395">
    <property type="component" value="Unassembled WGS sequence"/>
</dbReference>
<protein>
    <submittedName>
        <fullName evidence="4">AAA family ATPase</fullName>
    </submittedName>
</protein>
<dbReference type="InterPro" id="IPR003959">
    <property type="entry name" value="ATPase_AAA_core"/>
</dbReference>
<dbReference type="AlphaFoldDB" id="A0ABD5VK82"/>
<evidence type="ECO:0000256" key="1">
    <source>
        <dbReference type="RuleBase" id="RU003651"/>
    </source>
</evidence>
<evidence type="ECO:0000259" key="3">
    <source>
        <dbReference type="SMART" id="SM00382"/>
    </source>
</evidence>
<name>A0ABD5VK82_9EURY</name>
<keyword evidence="1" id="KW-0067">ATP-binding</keyword>
<dbReference type="GO" id="GO:0005524">
    <property type="term" value="F:ATP binding"/>
    <property type="evidence" value="ECO:0007669"/>
    <property type="project" value="UniProtKB-KW"/>
</dbReference>
<dbReference type="PANTHER" id="PTHR23074:SF83">
    <property type="entry name" value="VACUOLAR PROTEIN SORTING-ASSOCIATED PROTEIN 4A"/>
    <property type="match status" value="1"/>
</dbReference>